<dbReference type="Gene3D" id="3.40.50.620">
    <property type="entry name" value="HUPs"/>
    <property type="match status" value="1"/>
</dbReference>
<organism evidence="1 2">
    <name type="scientific">Thelonectria olida</name>
    <dbReference type="NCBI Taxonomy" id="1576542"/>
    <lineage>
        <taxon>Eukaryota</taxon>
        <taxon>Fungi</taxon>
        <taxon>Dikarya</taxon>
        <taxon>Ascomycota</taxon>
        <taxon>Pezizomycotina</taxon>
        <taxon>Sordariomycetes</taxon>
        <taxon>Hypocreomycetidae</taxon>
        <taxon>Hypocreales</taxon>
        <taxon>Nectriaceae</taxon>
        <taxon>Thelonectria</taxon>
    </lineage>
</organism>
<comment type="caution">
    <text evidence="1">The sequence shown here is derived from an EMBL/GenBank/DDBJ whole genome shotgun (WGS) entry which is preliminary data.</text>
</comment>
<dbReference type="PANTHER" id="PTHR31285:SF0">
    <property type="entry name" value="NICOTINAMIDE MONONUCLEOTIDE ADENYLYLTRANSFERASE"/>
    <property type="match status" value="1"/>
</dbReference>
<dbReference type="OrthoDB" id="5591297at2759"/>
<protein>
    <recommendedName>
        <fullName evidence="3">Nicotinamide-nucleotide adenylyltransferase</fullName>
    </recommendedName>
</protein>
<proteinExistence type="predicted"/>
<dbReference type="GO" id="GO:0005634">
    <property type="term" value="C:nucleus"/>
    <property type="evidence" value="ECO:0007669"/>
    <property type="project" value="TreeGrafter"/>
</dbReference>
<dbReference type="AlphaFoldDB" id="A0A9P8VZI7"/>
<dbReference type="GO" id="GO:0005737">
    <property type="term" value="C:cytoplasm"/>
    <property type="evidence" value="ECO:0007669"/>
    <property type="project" value="TreeGrafter"/>
</dbReference>
<keyword evidence="2" id="KW-1185">Reference proteome</keyword>
<name>A0A9P8VZI7_9HYPO</name>
<evidence type="ECO:0000313" key="1">
    <source>
        <dbReference type="EMBL" id="KAH6885709.1"/>
    </source>
</evidence>
<dbReference type="GO" id="GO:0016887">
    <property type="term" value="F:ATP hydrolysis activity"/>
    <property type="evidence" value="ECO:0007669"/>
    <property type="project" value="TreeGrafter"/>
</dbReference>
<dbReference type="Proteomes" id="UP000777438">
    <property type="component" value="Unassembled WGS sequence"/>
</dbReference>
<dbReference type="InterPro" id="IPR014729">
    <property type="entry name" value="Rossmann-like_a/b/a_fold"/>
</dbReference>
<gene>
    <name evidence="1" type="ORF">B0T10DRAFT_608161</name>
</gene>
<evidence type="ECO:0000313" key="2">
    <source>
        <dbReference type="Proteomes" id="UP000777438"/>
    </source>
</evidence>
<reference evidence="1 2" key="1">
    <citation type="journal article" date="2021" name="Nat. Commun.">
        <title>Genetic determinants of endophytism in the Arabidopsis root mycobiome.</title>
        <authorList>
            <person name="Mesny F."/>
            <person name="Miyauchi S."/>
            <person name="Thiergart T."/>
            <person name="Pickel B."/>
            <person name="Atanasova L."/>
            <person name="Karlsson M."/>
            <person name="Huettel B."/>
            <person name="Barry K.W."/>
            <person name="Haridas S."/>
            <person name="Chen C."/>
            <person name="Bauer D."/>
            <person name="Andreopoulos W."/>
            <person name="Pangilinan J."/>
            <person name="LaButti K."/>
            <person name="Riley R."/>
            <person name="Lipzen A."/>
            <person name="Clum A."/>
            <person name="Drula E."/>
            <person name="Henrissat B."/>
            <person name="Kohler A."/>
            <person name="Grigoriev I.V."/>
            <person name="Martin F.M."/>
            <person name="Hacquard S."/>
        </authorList>
    </citation>
    <scope>NUCLEOTIDE SEQUENCE [LARGE SCALE GENOMIC DNA]</scope>
    <source>
        <strain evidence="1 2">MPI-CAGE-CH-0241</strain>
    </source>
</reference>
<dbReference type="EMBL" id="JAGPYM010000017">
    <property type="protein sequence ID" value="KAH6885709.1"/>
    <property type="molecule type" value="Genomic_DNA"/>
</dbReference>
<sequence length="273" mass="30335">MQRPDPKSLLSLLSRSLTSFQSSPDVFRVLCTLPHQSDPAPRRPARPVRNLVVLDSSFNPPTKAHASMARDALGATKEQGARRLLLLLSVNNADKAPKPASFPLRLGMMDAMGRELLEELQEDVEIDVAVTTMAFFHDKARAIAQSGFYPSAPTQVFLAGFDTLVRIFNPKYYPDGMQAALDPLFAAARLRVTTRPDEQWGGTEEQRAEVERLATGGLEDVGGRRAWMERVDVVEGGEEGDRRQFRRSRITHQTHTGNKQFVQPLATWISPSA</sequence>
<dbReference type="GO" id="GO:0000309">
    <property type="term" value="F:nicotinamide-nucleotide adenylyltransferase activity"/>
    <property type="evidence" value="ECO:0007669"/>
    <property type="project" value="TreeGrafter"/>
</dbReference>
<dbReference type="PANTHER" id="PTHR31285">
    <property type="entry name" value="NICOTINAMIDE MONONUCLEOTIDE ADENYLYLTRANSFERASE"/>
    <property type="match status" value="1"/>
</dbReference>
<dbReference type="SUPFAM" id="SSF52374">
    <property type="entry name" value="Nucleotidylyl transferase"/>
    <property type="match status" value="1"/>
</dbReference>
<accession>A0A9P8VZI7</accession>
<evidence type="ECO:0008006" key="3">
    <source>
        <dbReference type="Google" id="ProtNLM"/>
    </source>
</evidence>